<feature type="compositionally biased region" description="Polar residues" evidence="1">
    <location>
        <begin position="226"/>
        <end position="245"/>
    </location>
</feature>
<feature type="compositionally biased region" description="Low complexity" evidence="1">
    <location>
        <begin position="354"/>
        <end position="366"/>
    </location>
</feature>
<dbReference type="SUPFAM" id="SSF81901">
    <property type="entry name" value="HCP-like"/>
    <property type="match status" value="1"/>
</dbReference>
<feature type="compositionally biased region" description="Polar residues" evidence="1">
    <location>
        <begin position="317"/>
        <end position="327"/>
    </location>
</feature>
<feature type="compositionally biased region" description="Low complexity" evidence="1">
    <location>
        <begin position="487"/>
        <end position="505"/>
    </location>
</feature>
<dbReference type="EMBL" id="BTGD01000018">
    <property type="protein sequence ID" value="GMM58026.1"/>
    <property type="molecule type" value="Genomic_DNA"/>
</dbReference>
<accession>A0AAV5S3M6</accession>
<feature type="region of interest" description="Disordered" evidence="1">
    <location>
        <begin position="86"/>
        <end position="107"/>
    </location>
</feature>
<feature type="compositionally biased region" description="Polar residues" evidence="1">
    <location>
        <begin position="607"/>
        <end position="617"/>
    </location>
</feature>
<comment type="caution">
    <text evidence="2">The sequence shown here is derived from an EMBL/GenBank/DDBJ whole genome shotgun (WGS) entry which is preliminary data.</text>
</comment>
<dbReference type="InterPro" id="IPR052945">
    <property type="entry name" value="Mitotic_Regulator"/>
</dbReference>
<evidence type="ECO:0000313" key="3">
    <source>
        <dbReference type="Proteomes" id="UP001377567"/>
    </source>
</evidence>
<proteinExistence type="predicted"/>
<reference evidence="2 3" key="1">
    <citation type="journal article" date="2023" name="Elife">
        <title>Identification of key yeast species and microbe-microbe interactions impacting larval growth of Drosophila in the wild.</title>
        <authorList>
            <person name="Mure A."/>
            <person name="Sugiura Y."/>
            <person name="Maeda R."/>
            <person name="Honda K."/>
            <person name="Sakurai N."/>
            <person name="Takahashi Y."/>
            <person name="Watada M."/>
            <person name="Katoh T."/>
            <person name="Gotoh A."/>
            <person name="Gotoh Y."/>
            <person name="Taniguchi I."/>
            <person name="Nakamura K."/>
            <person name="Hayashi T."/>
            <person name="Katayama T."/>
            <person name="Uemura T."/>
            <person name="Hattori Y."/>
        </authorList>
    </citation>
    <scope>NUCLEOTIDE SEQUENCE [LARGE SCALE GENOMIC DNA]</scope>
    <source>
        <strain evidence="2 3">KH-74</strain>
    </source>
</reference>
<feature type="compositionally biased region" description="Basic and acidic residues" evidence="1">
    <location>
        <begin position="16"/>
        <end position="26"/>
    </location>
</feature>
<dbReference type="AlphaFoldDB" id="A0AAV5S3M6"/>
<feature type="region of interest" description="Disordered" evidence="1">
    <location>
        <begin position="607"/>
        <end position="631"/>
    </location>
</feature>
<feature type="compositionally biased region" description="Polar residues" evidence="1">
    <location>
        <begin position="549"/>
        <end position="572"/>
    </location>
</feature>
<dbReference type="GO" id="GO:0010972">
    <property type="term" value="P:negative regulation of G2/M transition of mitotic cell cycle"/>
    <property type="evidence" value="ECO:0007669"/>
    <property type="project" value="TreeGrafter"/>
</dbReference>
<feature type="region of interest" description="Disordered" evidence="1">
    <location>
        <begin position="546"/>
        <end position="580"/>
    </location>
</feature>
<dbReference type="GO" id="GO:0032153">
    <property type="term" value="C:cell division site"/>
    <property type="evidence" value="ECO:0007669"/>
    <property type="project" value="TreeGrafter"/>
</dbReference>
<dbReference type="Gene3D" id="1.25.40.10">
    <property type="entry name" value="Tetratricopeptide repeat domain"/>
    <property type="match status" value="1"/>
</dbReference>
<feature type="region of interest" description="Disordered" evidence="1">
    <location>
        <begin position="316"/>
        <end position="512"/>
    </location>
</feature>
<sequence length="870" mass="95291">MSHASADPDASAAAADHNHDNSHDHNLTGSSAAAHSDAASISTFAYFNSNASVISYDSILTNERILDRLDLSPDDEVLLQQVLQEEKQQKKQEADQQAAPQPPRDSRVICVPASQFPSLKVRQVPEVAHSNNSTESIRQLLEKDFTFRDKSLAAQVEQHYASTSRYSYIVEEAGDDDYMGAQDTMPQQIQRSGASAPVVRSIANVNNAALQGNSQHPHPDLRAQRHPSNASVGSYHSARSQHSSIPNFERYRVDNARLSAYAHGKLPGNRKNSTKSAFGGAIGAPSHHNRNYQQLGSTFAQGGKPPEQYGFPREHATVQQTKDTPYQRTDPMYDSATSATRPVFGTRGSYRFNSSTTTTQTDTSMSRGDSAKSDIEPPSVSSSRVRTPYGTPMISQASERSSENVSTITTPKKGTRDIDSPTFTLEQPLERPASHKTHKKKSSLTSFKNLFKTPKSKKNHSKEELVSKTKSNSEVSSRTKDLPAKESSSSLDLTSSNSSVENSPSLGKSNLRKFIFPPNPNLHFDAKGSHNKNSHNNIMYKDNHYRSLSDMNKPNSLGQTVGSTSLQASPSRIKTHKHSVSTQSGEAVLYLDNTKIIDLANNKISTGLSDVSSQDTAMSEEANPPRANSPISLSMSLKENILKTPQIDGAETKNSTAAASPVKDVTPEADVAKPQSFNSNPLITSAINMRIEGKLEASAAKLRRACQEGDRTAFLLYGLALRHGCGVPEDQTMSLTFIMKATGIDSFQDEVFSLNIDPLRLEENNSIPTKLEEPLVPALHECGISYLKGYGVPDVDEFKGLKFLEKAASLNHVDSMCLCGIIWSQKSPNRKKDINRAAAWFRLADKRGANLIGSEWIYKKKYTKPEAKPN</sequence>
<feature type="region of interest" description="Disordered" evidence="1">
    <location>
        <begin position="652"/>
        <end position="677"/>
    </location>
</feature>
<keyword evidence="3" id="KW-1185">Reference proteome</keyword>
<dbReference type="InterPro" id="IPR011990">
    <property type="entry name" value="TPR-like_helical_dom_sf"/>
</dbReference>
<protein>
    <submittedName>
        <fullName evidence="2">Dsf2 protein</fullName>
    </submittedName>
</protein>
<feature type="region of interest" description="Disordered" evidence="1">
    <location>
        <begin position="1"/>
        <end position="31"/>
    </location>
</feature>
<evidence type="ECO:0000256" key="1">
    <source>
        <dbReference type="SAM" id="MobiDB-lite"/>
    </source>
</evidence>
<feature type="compositionally biased region" description="Low complexity" evidence="1">
    <location>
        <begin position="1"/>
        <end position="15"/>
    </location>
</feature>
<dbReference type="PANTHER" id="PTHR43628:SF11">
    <property type="entry name" value="PROTEIN DSF2"/>
    <property type="match status" value="1"/>
</dbReference>
<feature type="compositionally biased region" description="Low complexity" evidence="1">
    <location>
        <begin position="377"/>
        <end position="386"/>
    </location>
</feature>
<dbReference type="PANTHER" id="PTHR43628">
    <property type="entry name" value="ACTIVATOR OF C KINASE PROTEIN 1-RELATED"/>
    <property type="match status" value="1"/>
</dbReference>
<dbReference type="Proteomes" id="UP001377567">
    <property type="component" value="Unassembled WGS sequence"/>
</dbReference>
<feature type="region of interest" description="Disordered" evidence="1">
    <location>
        <begin position="210"/>
        <end position="245"/>
    </location>
</feature>
<feature type="compositionally biased region" description="Polar residues" evidence="1">
    <location>
        <begin position="393"/>
        <end position="412"/>
    </location>
</feature>
<evidence type="ECO:0000313" key="2">
    <source>
        <dbReference type="EMBL" id="GMM58026.1"/>
    </source>
</evidence>
<gene>
    <name evidence="2" type="ORF">DAKH74_046420</name>
</gene>
<name>A0AAV5S3M6_MAUHU</name>
<organism evidence="2 3">
    <name type="scientific">Maudiozyma humilis</name>
    <name type="common">Sour dough yeast</name>
    <name type="synonym">Kazachstania humilis</name>
    <dbReference type="NCBI Taxonomy" id="51915"/>
    <lineage>
        <taxon>Eukaryota</taxon>
        <taxon>Fungi</taxon>
        <taxon>Dikarya</taxon>
        <taxon>Ascomycota</taxon>
        <taxon>Saccharomycotina</taxon>
        <taxon>Saccharomycetes</taxon>
        <taxon>Saccharomycetales</taxon>
        <taxon>Saccharomycetaceae</taxon>
        <taxon>Maudiozyma</taxon>
    </lineage>
</organism>